<accession>A0ABN9ZAA7</accession>
<dbReference type="InterPro" id="IPR037645">
    <property type="entry name" value="KCT2"/>
</dbReference>
<organism evidence="3 4">
    <name type="scientific">Pipistrellus nathusii</name>
    <name type="common">Nathusius' pipistrelle</name>
    <dbReference type="NCBI Taxonomy" id="59473"/>
    <lineage>
        <taxon>Eukaryota</taxon>
        <taxon>Metazoa</taxon>
        <taxon>Chordata</taxon>
        <taxon>Craniata</taxon>
        <taxon>Vertebrata</taxon>
        <taxon>Euteleostomi</taxon>
        <taxon>Mammalia</taxon>
        <taxon>Eutheria</taxon>
        <taxon>Laurasiatheria</taxon>
        <taxon>Chiroptera</taxon>
        <taxon>Yangochiroptera</taxon>
        <taxon>Vespertilionidae</taxon>
        <taxon>Pipistrellus</taxon>
    </lineage>
</organism>
<feature type="compositionally biased region" description="Polar residues" evidence="1">
    <location>
        <begin position="95"/>
        <end position="108"/>
    </location>
</feature>
<protein>
    <recommendedName>
        <fullName evidence="5">Trans-Golgi network integral membrane protein 2</fullName>
    </recommendedName>
</protein>
<proteinExistence type="predicted"/>
<feature type="transmembrane region" description="Helical" evidence="2">
    <location>
        <begin position="333"/>
        <end position="351"/>
    </location>
</feature>
<feature type="region of interest" description="Disordered" evidence="1">
    <location>
        <begin position="1"/>
        <end position="43"/>
    </location>
</feature>
<keyword evidence="4" id="KW-1185">Reference proteome</keyword>
<feature type="region of interest" description="Disordered" evidence="1">
    <location>
        <begin position="73"/>
        <end position="306"/>
    </location>
</feature>
<reference evidence="3" key="1">
    <citation type="submission" date="2023-12" db="EMBL/GenBank/DDBJ databases">
        <authorList>
            <person name="Brown T."/>
        </authorList>
    </citation>
    <scope>NUCLEOTIDE SEQUENCE</scope>
</reference>
<feature type="compositionally biased region" description="Basic and acidic residues" evidence="1">
    <location>
        <begin position="162"/>
        <end position="273"/>
    </location>
</feature>
<keyword evidence="2" id="KW-1133">Transmembrane helix</keyword>
<evidence type="ECO:0000313" key="4">
    <source>
        <dbReference type="Proteomes" id="UP001314169"/>
    </source>
</evidence>
<dbReference type="EMBL" id="OY882869">
    <property type="protein sequence ID" value="CAK6435258.1"/>
    <property type="molecule type" value="Genomic_DNA"/>
</dbReference>
<sequence>MRRAARRGGSATPPDLSPGPPSAAARRQTRAGRGGAPRTASVRDLARAVDDGSTVCRMRFLVALVLVVVAAAEDNERTSLPSPTEKAKTAGKVSNKPSPSLLPQNGSQAPIPHMAVSSAPSDPPPQSTGDNSSRSDDDHPSTESPSELNKEHQSMENSSNKTDNDHHSTENSPEKLDKSTEKRPDKSDKDQHSTEKNPDKSVKDQHSTEKNPDKSVKDQHSTGKSPDKTDKEHMPTEDSPDKSDKDHYSMEKSPDKSDKEHMPTEDSSGKLDWEQQSTKDSSELEGGSPPKEEKEMPGPASGENLEGTLWDSINRKKDDLYKDNLGSAESSHFFAYLVTAAILVAVLYIAYHNKRKIIAFALEGKKTKPTRRPKASDYQLLDQKI</sequence>
<evidence type="ECO:0000313" key="3">
    <source>
        <dbReference type="EMBL" id="CAK6435258.1"/>
    </source>
</evidence>
<name>A0ABN9ZAA7_PIPNA</name>
<dbReference type="Proteomes" id="UP001314169">
    <property type="component" value="Chromosome 12"/>
</dbReference>
<evidence type="ECO:0008006" key="5">
    <source>
        <dbReference type="Google" id="ProtNLM"/>
    </source>
</evidence>
<evidence type="ECO:0000256" key="1">
    <source>
        <dbReference type="SAM" id="MobiDB-lite"/>
    </source>
</evidence>
<dbReference type="PANTHER" id="PTHR16502:SF0">
    <property type="entry name" value="KERATINOCYTE-ASSOCIATED TRANSMEMBRANE PROTEIN 2"/>
    <property type="match status" value="1"/>
</dbReference>
<gene>
    <name evidence="3" type="ORF">MPIPNATIZW_LOCUS3564</name>
</gene>
<keyword evidence="2" id="KW-0812">Transmembrane</keyword>
<dbReference type="PANTHER" id="PTHR16502">
    <property type="entry name" value="KERATINOCYTE-ASSOCIATED TRANSMEMBRANE PROTEIN 2"/>
    <property type="match status" value="1"/>
</dbReference>
<dbReference type="Pfam" id="PF17818">
    <property type="entry name" value="KCT2"/>
    <property type="match status" value="1"/>
</dbReference>
<evidence type="ECO:0000256" key="2">
    <source>
        <dbReference type="SAM" id="Phobius"/>
    </source>
</evidence>
<keyword evidence="2" id="KW-0472">Membrane</keyword>